<dbReference type="STRING" id="871652.SAMN04515673_11155"/>
<dbReference type="EMBL" id="FOYI01000011">
    <property type="protein sequence ID" value="SFR16474.1"/>
    <property type="molecule type" value="Genomic_DNA"/>
</dbReference>
<dbReference type="CDD" id="cd01992">
    <property type="entry name" value="TilS_N"/>
    <property type="match status" value="1"/>
</dbReference>
<evidence type="ECO:0000259" key="7">
    <source>
        <dbReference type="Pfam" id="PF01171"/>
    </source>
</evidence>
<dbReference type="HAMAP" id="MF_01161">
    <property type="entry name" value="tRNA_Ile_lys_synt"/>
    <property type="match status" value="1"/>
</dbReference>
<evidence type="ECO:0000256" key="5">
    <source>
        <dbReference type="ARBA" id="ARBA00048539"/>
    </source>
</evidence>
<name>A0A1I6EFG6_9RHOB</name>
<dbReference type="PANTHER" id="PTHR43033">
    <property type="entry name" value="TRNA(ILE)-LYSIDINE SYNTHASE-RELATED"/>
    <property type="match status" value="1"/>
</dbReference>
<feature type="binding site" evidence="6">
    <location>
        <begin position="29"/>
        <end position="34"/>
    </location>
    <ligand>
        <name>ATP</name>
        <dbReference type="ChEBI" id="CHEBI:30616"/>
    </ligand>
</feature>
<comment type="similarity">
    <text evidence="6">Belongs to the tRNA(Ile)-lysidine synthase family.</text>
</comment>
<keyword evidence="9" id="KW-1185">Reference proteome</keyword>
<dbReference type="SUPFAM" id="SSF52402">
    <property type="entry name" value="Adenine nucleotide alpha hydrolases-like"/>
    <property type="match status" value="1"/>
</dbReference>
<organism evidence="8 9">
    <name type="scientific">Poseidonocella sedimentorum</name>
    <dbReference type="NCBI Taxonomy" id="871652"/>
    <lineage>
        <taxon>Bacteria</taxon>
        <taxon>Pseudomonadati</taxon>
        <taxon>Pseudomonadota</taxon>
        <taxon>Alphaproteobacteria</taxon>
        <taxon>Rhodobacterales</taxon>
        <taxon>Roseobacteraceae</taxon>
        <taxon>Poseidonocella</taxon>
    </lineage>
</organism>
<dbReference type="InterPro" id="IPR012795">
    <property type="entry name" value="tRNA_Ile_lys_synt_N"/>
</dbReference>
<dbReference type="Pfam" id="PF01171">
    <property type="entry name" value="ATP_bind_3"/>
    <property type="match status" value="1"/>
</dbReference>
<dbReference type="EC" id="6.3.4.19" evidence="6"/>
<dbReference type="RefSeq" id="WP_245759658.1">
    <property type="nucleotide sequence ID" value="NZ_FOYI01000011.1"/>
</dbReference>
<dbReference type="InterPro" id="IPR014729">
    <property type="entry name" value="Rossmann-like_a/b/a_fold"/>
</dbReference>
<keyword evidence="1 6" id="KW-0436">Ligase</keyword>
<sequence length="415" mass="44213">MTEARPALCDHVARSVDTEGITRLGVAVSGGGDSMALLDLARHAAHARGAPLPVALSIDHGLRAEVAAELALVAAYCARHGIVHRIARWEGQAATGNLQASARRARYRRLAELARAEGLDAVALAHTQDDQAETLLMRLARASGSDGLRAMRAVFDREGARFLRPLLTTSRAALRAHLRGEGIDWAEDPSNEDRRFDRVRARQALAALGPLGLDAEALARVARILADENDVLRRLTAEAGSGLVEARAGALCAPVIGMAELDPELRRRVLHRMIDWLSGPGYPPRADALHRFAEAALNGETRTLAGVVAFTIGPTLWLARETAALPPPGPVGAAWDGRWRLVGSAPTGAALGALGETGLRQIPDWRALGLPRSVLAATPALWQGETLVAAPLARAPNGFEVKFDGTDWKTFLATH</sequence>
<dbReference type="PANTHER" id="PTHR43033:SF1">
    <property type="entry name" value="TRNA(ILE)-LYSIDINE SYNTHASE-RELATED"/>
    <property type="match status" value="1"/>
</dbReference>
<dbReference type="Proteomes" id="UP000199302">
    <property type="component" value="Unassembled WGS sequence"/>
</dbReference>
<keyword evidence="6" id="KW-0963">Cytoplasm</keyword>
<dbReference type="GO" id="GO:0032267">
    <property type="term" value="F:tRNA(Ile)-lysidine synthase activity"/>
    <property type="evidence" value="ECO:0007669"/>
    <property type="project" value="UniProtKB-EC"/>
</dbReference>
<dbReference type="InterPro" id="IPR011063">
    <property type="entry name" value="TilS/TtcA_N"/>
</dbReference>
<accession>A0A1I6EFG6</accession>
<evidence type="ECO:0000256" key="2">
    <source>
        <dbReference type="ARBA" id="ARBA00022694"/>
    </source>
</evidence>
<evidence type="ECO:0000256" key="4">
    <source>
        <dbReference type="ARBA" id="ARBA00022840"/>
    </source>
</evidence>
<dbReference type="NCBIfam" id="TIGR02432">
    <property type="entry name" value="lysidine_TilS_N"/>
    <property type="match status" value="1"/>
</dbReference>
<evidence type="ECO:0000256" key="6">
    <source>
        <dbReference type="HAMAP-Rule" id="MF_01161"/>
    </source>
</evidence>
<comment type="function">
    <text evidence="6">Ligates lysine onto the cytidine present at position 34 of the AUA codon-specific tRNA(Ile) that contains the anticodon CAU, in an ATP-dependent manner. Cytidine is converted to lysidine, thus changing the amino acid specificity of the tRNA from methionine to isoleucine.</text>
</comment>
<keyword evidence="4 6" id="KW-0067">ATP-binding</keyword>
<proteinExistence type="inferred from homology"/>
<dbReference type="InterPro" id="IPR012094">
    <property type="entry name" value="tRNA_Ile_lys_synt"/>
</dbReference>
<comment type="subcellular location">
    <subcellularLocation>
        <location evidence="6">Cytoplasm</location>
    </subcellularLocation>
</comment>
<feature type="domain" description="tRNA(Ile)-lysidine/2-thiocytidine synthase N-terminal" evidence="7">
    <location>
        <begin position="25"/>
        <end position="203"/>
    </location>
</feature>
<keyword evidence="2 6" id="KW-0819">tRNA processing</keyword>
<keyword evidence="3 6" id="KW-0547">Nucleotide-binding</keyword>
<dbReference type="Gene3D" id="3.40.50.620">
    <property type="entry name" value="HUPs"/>
    <property type="match status" value="1"/>
</dbReference>
<dbReference type="GO" id="GO:0006400">
    <property type="term" value="P:tRNA modification"/>
    <property type="evidence" value="ECO:0007669"/>
    <property type="project" value="UniProtKB-UniRule"/>
</dbReference>
<protein>
    <recommendedName>
        <fullName evidence="6">tRNA(Ile)-lysidine synthase</fullName>
        <ecNumber evidence="6">6.3.4.19</ecNumber>
    </recommendedName>
    <alternativeName>
        <fullName evidence="6">tRNA(Ile)-2-lysyl-cytidine synthase</fullName>
    </alternativeName>
    <alternativeName>
        <fullName evidence="6">tRNA(Ile)-lysidine synthetase</fullName>
    </alternativeName>
</protein>
<dbReference type="GO" id="GO:0005737">
    <property type="term" value="C:cytoplasm"/>
    <property type="evidence" value="ECO:0007669"/>
    <property type="project" value="UniProtKB-SubCell"/>
</dbReference>
<evidence type="ECO:0000313" key="8">
    <source>
        <dbReference type="EMBL" id="SFR16474.1"/>
    </source>
</evidence>
<comment type="domain">
    <text evidence="6">The N-terminal region contains the highly conserved SGGXDS motif, predicted to be a P-loop motif involved in ATP binding.</text>
</comment>
<comment type="catalytic activity">
    <reaction evidence="5 6">
        <text>cytidine(34) in tRNA(Ile2) + L-lysine + ATP = lysidine(34) in tRNA(Ile2) + AMP + diphosphate + H(+)</text>
        <dbReference type="Rhea" id="RHEA:43744"/>
        <dbReference type="Rhea" id="RHEA-COMP:10625"/>
        <dbReference type="Rhea" id="RHEA-COMP:10670"/>
        <dbReference type="ChEBI" id="CHEBI:15378"/>
        <dbReference type="ChEBI" id="CHEBI:30616"/>
        <dbReference type="ChEBI" id="CHEBI:32551"/>
        <dbReference type="ChEBI" id="CHEBI:33019"/>
        <dbReference type="ChEBI" id="CHEBI:82748"/>
        <dbReference type="ChEBI" id="CHEBI:83665"/>
        <dbReference type="ChEBI" id="CHEBI:456215"/>
        <dbReference type="EC" id="6.3.4.19"/>
    </reaction>
</comment>
<evidence type="ECO:0000313" key="9">
    <source>
        <dbReference type="Proteomes" id="UP000199302"/>
    </source>
</evidence>
<evidence type="ECO:0000256" key="1">
    <source>
        <dbReference type="ARBA" id="ARBA00022598"/>
    </source>
</evidence>
<dbReference type="AlphaFoldDB" id="A0A1I6EFG6"/>
<evidence type="ECO:0000256" key="3">
    <source>
        <dbReference type="ARBA" id="ARBA00022741"/>
    </source>
</evidence>
<reference evidence="8 9" key="1">
    <citation type="submission" date="2016-10" db="EMBL/GenBank/DDBJ databases">
        <authorList>
            <person name="de Groot N.N."/>
        </authorList>
    </citation>
    <scope>NUCLEOTIDE SEQUENCE [LARGE SCALE GENOMIC DNA]</scope>
    <source>
        <strain evidence="9">KMM 9023,NRIC 0796,JCM 17311,KCTC 23692</strain>
    </source>
</reference>
<gene>
    <name evidence="6" type="primary">tilS</name>
    <name evidence="8" type="ORF">SAMN04515673_11155</name>
</gene>
<dbReference type="GO" id="GO:0005524">
    <property type="term" value="F:ATP binding"/>
    <property type="evidence" value="ECO:0007669"/>
    <property type="project" value="UniProtKB-UniRule"/>
</dbReference>